<dbReference type="InterPro" id="IPR036866">
    <property type="entry name" value="RibonucZ/Hydroxyglut_hydro"/>
</dbReference>
<gene>
    <name evidence="2" type="ORF">HLB44_11375</name>
</gene>
<dbReference type="SUPFAM" id="SSF56281">
    <property type="entry name" value="Metallo-hydrolase/oxidoreductase"/>
    <property type="match status" value="1"/>
</dbReference>
<keyword evidence="3" id="KW-1185">Reference proteome</keyword>
<comment type="caution">
    <text evidence="2">The sequence shown here is derived from an EMBL/GenBank/DDBJ whole genome shotgun (WGS) entry which is preliminary data.</text>
</comment>
<protein>
    <submittedName>
        <fullName evidence="2">MBL fold metallo-hydrolase</fullName>
    </submittedName>
</protein>
<sequence>MKRLHRPDLFAWSTFDEARDVDFNSVAWIRTGGNVLIDPLPMSEHDRAHLERLGGAAIVIMTNSDHTRGAQDIARLFGAALHGPRAESEGFPLRCDRWLGDGDEPAPGLRVLELDGGKTPGELALLLEGTTLITGDLVRGHAAGTLNLLPDAKLADRARAVDSVKRIVEAHPHIEAVLVGDGWPLFHGGAKALAALTG</sequence>
<name>A0ABX2EG54_9BURK</name>
<feature type="domain" description="Metallo-beta-lactamase" evidence="1">
    <location>
        <begin position="23"/>
        <end position="181"/>
    </location>
</feature>
<evidence type="ECO:0000313" key="2">
    <source>
        <dbReference type="EMBL" id="NRF67585.1"/>
    </source>
</evidence>
<dbReference type="InterPro" id="IPR001279">
    <property type="entry name" value="Metallo-B-lactamas"/>
</dbReference>
<organism evidence="2 3">
    <name type="scientific">Pseudaquabacterium terrae</name>
    <dbReference type="NCBI Taxonomy" id="2732868"/>
    <lineage>
        <taxon>Bacteria</taxon>
        <taxon>Pseudomonadati</taxon>
        <taxon>Pseudomonadota</taxon>
        <taxon>Betaproteobacteria</taxon>
        <taxon>Burkholderiales</taxon>
        <taxon>Sphaerotilaceae</taxon>
        <taxon>Pseudaquabacterium</taxon>
    </lineage>
</organism>
<dbReference type="SMART" id="SM00849">
    <property type="entry name" value="Lactamase_B"/>
    <property type="match status" value="1"/>
</dbReference>
<evidence type="ECO:0000313" key="3">
    <source>
        <dbReference type="Proteomes" id="UP000737171"/>
    </source>
</evidence>
<dbReference type="EMBL" id="JABRWJ010000003">
    <property type="protein sequence ID" value="NRF67585.1"/>
    <property type="molecule type" value="Genomic_DNA"/>
</dbReference>
<dbReference type="Gene3D" id="3.60.15.10">
    <property type="entry name" value="Ribonuclease Z/Hydroxyacylglutathione hydrolase-like"/>
    <property type="match status" value="1"/>
</dbReference>
<reference evidence="2 3" key="1">
    <citation type="submission" date="2020-05" db="EMBL/GenBank/DDBJ databases">
        <title>Aquincola sp. isolate from soil.</title>
        <authorList>
            <person name="Han J."/>
            <person name="Kim D.-U."/>
        </authorList>
    </citation>
    <scope>NUCLEOTIDE SEQUENCE [LARGE SCALE GENOMIC DNA]</scope>
    <source>
        <strain evidence="2 3">S2</strain>
    </source>
</reference>
<evidence type="ECO:0000259" key="1">
    <source>
        <dbReference type="SMART" id="SM00849"/>
    </source>
</evidence>
<proteinExistence type="predicted"/>
<dbReference type="RefSeq" id="WP_173122689.1">
    <property type="nucleotide sequence ID" value="NZ_JABRWJ010000003.1"/>
</dbReference>
<dbReference type="Pfam" id="PF14597">
    <property type="entry name" value="Lactamase_B_5"/>
    <property type="match status" value="1"/>
</dbReference>
<accession>A0ABX2EG54</accession>
<dbReference type="Proteomes" id="UP000737171">
    <property type="component" value="Unassembled WGS sequence"/>
</dbReference>